<evidence type="ECO:0000256" key="3">
    <source>
        <dbReference type="PIRSR" id="PIRSR623088-1"/>
    </source>
</evidence>
<feature type="region of interest" description="Disordered" evidence="7">
    <location>
        <begin position="393"/>
        <end position="413"/>
    </location>
</feature>
<organism evidence="10 12">
    <name type="scientific">Synchytrium endobioticum</name>
    <dbReference type="NCBI Taxonomy" id="286115"/>
    <lineage>
        <taxon>Eukaryota</taxon>
        <taxon>Fungi</taxon>
        <taxon>Fungi incertae sedis</taxon>
        <taxon>Chytridiomycota</taxon>
        <taxon>Chytridiomycota incertae sedis</taxon>
        <taxon>Chytridiomycetes</taxon>
        <taxon>Synchytriales</taxon>
        <taxon>Synchytriaceae</taxon>
        <taxon>Synchytrium</taxon>
    </lineage>
</organism>
<keyword evidence="8" id="KW-1133">Transmembrane helix</keyword>
<gene>
    <name evidence="11" type="ORF">SeLEV6574_g03769</name>
    <name evidence="10" type="ORF">SeMB42_g07426</name>
</gene>
<accession>A0A507C350</accession>
<feature type="binding site" evidence="4">
    <location>
        <begin position="488"/>
        <end position="492"/>
    </location>
    <ligand>
        <name>AMP</name>
        <dbReference type="ChEBI" id="CHEBI:456215"/>
    </ligand>
</feature>
<keyword evidence="12" id="KW-1185">Reference proteome</keyword>
<dbReference type="EMBL" id="QEAN01000523">
    <property type="protein sequence ID" value="TPX33798.1"/>
    <property type="molecule type" value="Genomic_DNA"/>
</dbReference>
<sequence>MASASIAHPVAHASLAPATSPHGDQPQLAAAAVGSPPSAPPASSSKRVGESGFLSYSSYFNEDGSDAIKGPIQSMMLIHYVWYGVILIVLNMSGWIVLFYWTLPLYFFSSYTMLQLNRLIVYWRAISVLPLMLSFIPYCVFQYLCGPAHRIFSILWFVSLMSVNLQIGTGILGSHVVLAVVAYAASYAGVYAIYGYFNNLHGALVFLPETASNAAINITYTASTATYPAPYPADPFYESSQAITFFVTIILLGIAFYSLQSFVRKYALSLLNSEHNALTLKRLNQDLQDQLLTTKPEAKLDLDSPLTKVINMIRAMQDTGILDLDTVESLDYVVGILSSGKLFMPNLNVQGSTMDSDVNKWINTLVQNDVPVPQRPADSAPLIGAMVPGSRPTTSKLASRLPPPTVWPTQMPPSPSVDARIRTALQGVDEWDYDIFGLADATDNQPLYYLGMALFEQYSFKETFHIDDATLSKFFKNIESRYHPLPYHNSTHAADVMQAIHCFLARYGLGKAVPLSYCFAGLLAGAIHDIEHPGRNNAFLINTASPLAIRYNDVGVLENFHCSRAFQIITAPDSDCNILARIPPDQFKEIRACTISMVLATDMARHFQYMDNIKNKIAACGPDIREASDRQLLMDIAIKCGDISNAAKPRALCLEWTSRIIHEFFVQGDEERQRGLTISMFMDRTNPNIPKSQLVFMGFFVEPLYQNWSLCLDECQPFPALAHLRRNREYWEAEKQRLEAQGQIKAEATQK</sequence>
<dbReference type="GO" id="GO:0007165">
    <property type="term" value="P:signal transduction"/>
    <property type="evidence" value="ECO:0007669"/>
    <property type="project" value="InterPro"/>
</dbReference>
<dbReference type="AlphaFoldDB" id="A0A507C350"/>
<feature type="binding site" evidence="5">
    <location>
        <position position="529"/>
    </location>
    <ligand>
        <name>Zn(2+)</name>
        <dbReference type="ChEBI" id="CHEBI:29105"/>
        <label>1</label>
    </ligand>
</feature>
<dbReference type="Pfam" id="PF00233">
    <property type="entry name" value="PDEase_I"/>
    <property type="match status" value="1"/>
</dbReference>
<feature type="active site" description="Proton donor" evidence="3">
    <location>
        <position position="488"/>
    </location>
</feature>
<feature type="compositionally biased region" description="Pro residues" evidence="7">
    <location>
        <begin position="401"/>
        <end position="413"/>
    </location>
</feature>
<evidence type="ECO:0000256" key="4">
    <source>
        <dbReference type="PIRSR" id="PIRSR623088-2"/>
    </source>
</evidence>
<feature type="binding site" evidence="5">
    <location>
        <position position="492"/>
    </location>
    <ligand>
        <name>Zn(2+)</name>
        <dbReference type="ChEBI" id="CHEBI:29105"/>
        <label>1</label>
    </ligand>
</feature>
<dbReference type="PROSITE" id="PS00126">
    <property type="entry name" value="PDEASE_I_1"/>
    <property type="match status" value="1"/>
</dbReference>
<keyword evidence="2 6" id="KW-0378">Hydrolase</keyword>
<feature type="binding site" evidence="5">
    <location>
        <position position="529"/>
    </location>
    <ligand>
        <name>Zn(2+)</name>
        <dbReference type="ChEBI" id="CHEBI:29105"/>
        <label>2</label>
    </ligand>
</feature>
<feature type="transmembrane region" description="Helical" evidence="8">
    <location>
        <begin position="242"/>
        <end position="259"/>
    </location>
</feature>
<dbReference type="VEuPathDB" id="FungiDB:SeMB42_g07426"/>
<comment type="similarity">
    <text evidence="6">Belongs to the cyclic nucleotide phosphodiesterase family.</text>
</comment>
<feature type="domain" description="PDEase" evidence="9">
    <location>
        <begin position="413"/>
        <end position="738"/>
    </location>
</feature>
<dbReference type="PROSITE" id="PS51845">
    <property type="entry name" value="PDEASE_I_2"/>
    <property type="match status" value="1"/>
</dbReference>
<feature type="binding site" evidence="4">
    <location>
        <position position="642"/>
    </location>
    <ligand>
        <name>AMP</name>
        <dbReference type="ChEBI" id="CHEBI:456215"/>
    </ligand>
</feature>
<evidence type="ECO:0000256" key="2">
    <source>
        <dbReference type="ARBA" id="ARBA00022801"/>
    </source>
</evidence>
<dbReference type="GO" id="GO:0004114">
    <property type="term" value="F:3',5'-cyclic-nucleotide phosphodiesterase activity"/>
    <property type="evidence" value="ECO:0007669"/>
    <property type="project" value="InterPro"/>
</dbReference>
<dbReference type="EC" id="3.1.4.-" evidence="6"/>
<dbReference type="InterPro" id="IPR002073">
    <property type="entry name" value="PDEase_catalytic_dom"/>
</dbReference>
<feature type="region of interest" description="Disordered" evidence="7">
    <location>
        <begin position="17"/>
        <end position="49"/>
    </location>
</feature>
<dbReference type="InterPro" id="IPR003607">
    <property type="entry name" value="HD/PDEase_dom"/>
</dbReference>
<protein>
    <recommendedName>
        <fullName evidence="6">Phosphodiesterase</fullName>
        <ecNumber evidence="6">3.1.4.-</ecNumber>
    </recommendedName>
</protein>
<evidence type="ECO:0000256" key="8">
    <source>
        <dbReference type="SAM" id="Phobius"/>
    </source>
</evidence>
<comment type="cofactor">
    <cofactor evidence="6">
        <name>a divalent metal cation</name>
        <dbReference type="ChEBI" id="CHEBI:60240"/>
    </cofactor>
    <text evidence="6">Binds 2 divalent metal cations per subunit. Site 1 may preferentially bind zinc ions, while site 2 has a preference for magnesium and/or manganese ions.</text>
</comment>
<dbReference type="OrthoDB" id="546632at2759"/>
<proteinExistence type="inferred from homology"/>
<feature type="compositionally biased region" description="Low complexity" evidence="7">
    <location>
        <begin position="29"/>
        <end position="45"/>
    </location>
</feature>
<dbReference type="Gene3D" id="1.10.1300.10">
    <property type="entry name" value="3'5'-cyclic nucleotide phosphodiesterase, catalytic domain"/>
    <property type="match status" value="1"/>
</dbReference>
<evidence type="ECO:0000256" key="5">
    <source>
        <dbReference type="PIRSR" id="PIRSR623088-3"/>
    </source>
</evidence>
<dbReference type="GO" id="GO:0046872">
    <property type="term" value="F:metal ion binding"/>
    <property type="evidence" value="ECO:0007669"/>
    <property type="project" value="UniProtKB-KW"/>
</dbReference>
<dbReference type="CDD" id="cd00077">
    <property type="entry name" value="HDc"/>
    <property type="match status" value="1"/>
</dbReference>
<keyword evidence="8" id="KW-0812">Transmembrane</keyword>
<feature type="transmembrane region" description="Helical" evidence="8">
    <location>
        <begin position="204"/>
        <end position="222"/>
    </location>
</feature>
<evidence type="ECO:0000313" key="10">
    <source>
        <dbReference type="EMBL" id="TPX33798.1"/>
    </source>
</evidence>
<dbReference type="SUPFAM" id="SSF109604">
    <property type="entry name" value="HD-domain/PDEase-like"/>
    <property type="match status" value="1"/>
</dbReference>
<feature type="binding site" evidence="4">
    <location>
        <position position="529"/>
    </location>
    <ligand>
        <name>AMP</name>
        <dbReference type="ChEBI" id="CHEBI:456215"/>
    </ligand>
</feature>
<reference evidence="12 13" key="1">
    <citation type="journal article" date="2019" name="Sci. Rep.">
        <title>Comparative genomics of chytrid fungi reveal insights into the obligate biotrophic and pathogenic lifestyle of Synchytrium endobioticum.</title>
        <authorList>
            <person name="van de Vossenberg B.T.L.H."/>
            <person name="Warris S."/>
            <person name="Nguyen H.D.T."/>
            <person name="van Gent-Pelzer M.P.E."/>
            <person name="Joly D.L."/>
            <person name="van de Geest H.C."/>
            <person name="Bonants P.J.M."/>
            <person name="Smith D.S."/>
            <person name="Levesque C.A."/>
            <person name="van der Lee T.A.J."/>
        </authorList>
    </citation>
    <scope>NUCLEOTIDE SEQUENCE [LARGE SCALE GENOMIC DNA]</scope>
    <source>
        <strain evidence="11 13">LEV6574</strain>
        <strain evidence="10 12">MB42</strain>
    </source>
</reference>
<feature type="transmembrane region" description="Helical" evidence="8">
    <location>
        <begin position="80"/>
        <end position="101"/>
    </location>
</feature>
<evidence type="ECO:0000313" key="13">
    <source>
        <dbReference type="Proteomes" id="UP000320475"/>
    </source>
</evidence>
<dbReference type="EMBL" id="QEAM01000136">
    <property type="protein sequence ID" value="TPX45597.1"/>
    <property type="molecule type" value="Genomic_DNA"/>
</dbReference>
<dbReference type="PANTHER" id="PTHR11347">
    <property type="entry name" value="CYCLIC NUCLEOTIDE PHOSPHODIESTERASE"/>
    <property type="match status" value="1"/>
</dbReference>
<evidence type="ECO:0000256" key="1">
    <source>
        <dbReference type="ARBA" id="ARBA00022723"/>
    </source>
</evidence>
<feature type="binding site" evidence="4">
    <location>
        <position position="693"/>
    </location>
    <ligand>
        <name>AMP</name>
        <dbReference type="ChEBI" id="CHEBI:456215"/>
    </ligand>
</feature>
<feature type="transmembrane region" description="Helical" evidence="8">
    <location>
        <begin position="177"/>
        <end position="197"/>
    </location>
</feature>
<evidence type="ECO:0000313" key="12">
    <source>
        <dbReference type="Proteomes" id="UP000317494"/>
    </source>
</evidence>
<dbReference type="Proteomes" id="UP000320475">
    <property type="component" value="Unassembled WGS sequence"/>
</dbReference>
<dbReference type="PRINTS" id="PR00387">
    <property type="entry name" value="PDIESTERASE1"/>
</dbReference>
<feature type="transmembrane region" description="Helical" evidence="8">
    <location>
        <begin position="121"/>
        <end position="144"/>
    </location>
</feature>
<evidence type="ECO:0000259" key="9">
    <source>
        <dbReference type="PROSITE" id="PS51845"/>
    </source>
</evidence>
<evidence type="ECO:0000256" key="6">
    <source>
        <dbReference type="RuleBase" id="RU363067"/>
    </source>
</evidence>
<evidence type="ECO:0000256" key="7">
    <source>
        <dbReference type="SAM" id="MobiDB-lite"/>
    </source>
</evidence>
<dbReference type="InterPro" id="IPR023088">
    <property type="entry name" value="PDEase"/>
</dbReference>
<name>A0A507C350_9FUNG</name>
<feature type="transmembrane region" description="Helical" evidence="8">
    <location>
        <begin position="151"/>
        <end position="171"/>
    </location>
</feature>
<feature type="binding site" evidence="5">
    <location>
        <position position="642"/>
    </location>
    <ligand>
        <name>Zn(2+)</name>
        <dbReference type="ChEBI" id="CHEBI:29105"/>
        <label>1</label>
    </ligand>
</feature>
<dbReference type="InterPro" id="IPR023174">
    <property type="entry name" value="PDEase_CS"/>
</dbReference>
<dbReference type="Proteomes" id="UP000317494">
    <property type="component" value="Unassembled WGS sequence"/>
</dbReference>
<feature type="binding site" evidence="5">
    <location>
        <position position="528"/>
    </location>
    <ligand>
        <name>Zn(2+)</name>
        <dbReference type="ChEBI" id="CHEBI:29105"/>
        <label>1</label>
    </ligand>
</feature>
<keyword evidence="1 5" id="KW-0479">Metal-binding</keyword>
<comment type="caution">
    <text evidence="10">The sequence shown here is derived from an EMBL/GenBank/DDBJ whole genome shotgun (WGS) entry which is preliminary data.</text>
</comment>
<evidence type="ECO:0000313" key="11">
    <source>
        <dbReference type="EMBL" id="TPX45597.1"/>
    </source>
</evidence>
<dbReference type="InterPro" id="IPR036971">
    <property type="entry name" value="PDEase_catalytic_dom_sf"/>
</dbReference>
<keyword evidence="8" id="KW-0472">Membrane</keyword>
<dbReference type="STRING" id="286115.A0A507C350"/>